<name>A0ABD3GD22_9MARC</name>
<protein>
    <recommendedName>
        <fullName evidence="2">DUF4283 domain-containing protein</fullName>
    </recommendedName>
</protein>
<feature type="region of interest" description="Disordered" evidence="1">
    <location>
        <begin position="236"/>
        <end position="255"/>
    </location>
</feature>
<feature type="compositionally biased region" description="Basic and acidic residues" evidence="1">
    <location>
        <begin position="296"/>
        <end position="307"/>
    </location>
</feature>
<keyword evidence="4" id="KW-1185">Reference proteome</keyword>
<gene>
    <name evidence="3" type="ORF">R1sor_027035</name>
</gene>
<evidence type="ECO:0000313" key="4">
    <source>
        <dbReference type="Proteomes" id="UP001633002"/>
    </source>
</evidence>
<feature type="region of interest" description="Disordered" evidence="1">
    <location>
        <begin position="279"/>
        <end position="310"/>
    </location>
</feature>
<comment type="caution">
    <text evidence="3">The sequence shown here is derived from an EMBL/GenBank/DDBJ whole genome shotgun (WGS) entry which is preliminary data.</text>
</comment>
<sequence>MPTQSPDLTIKRAEKLWTACVALETVIVKDVDEIFFGYRRPDRYWRFSHATEVMIADAREGRTEQQHDIHYEADELAPIEEEDETSEKDQPIDLNTGVADNIVAVTPAVTHDVVMQDLPNQDEQKHDGESEEVVDLDTPGVVQEGEDRDEVARGLMESGYAVLIRPRKNQKPKPNERDIPGLAGGPPAYDLPNQDEQKHDGESEEVVDLDTPGVVQEGEDRDEVARGLMESGYAVLIRPRKNQKPKPNERDIPGLAGGPLAYNPYLHAATKLAADRICSNSNPTPAARRKPPTPTCEERSETPREDVQNQIHTCSAGQLKACTVRARDSKDVRMGPPAFLRSPPNIHSSARRKDLFNDRNLDPIETNSLNMRENGVFEASPRGQQRSSPNQQAAWRALGAIQNSSRPASLHHVGHNNPAVQEPGMDTQKKDIPNQNLPNSPEEHIAWRSTQVQPRTGSNPGRQSPQVGVEEVEDSQTISPSRRRNEQKDPSYRTPRRRNSASGASWADMIDEERAHDAQEDRDNDMSELNSAKRNDKEYMAQRNWIRDAKKEITEAFAKIQEFRGEPEGEEVIVEHHFNTEEQLKIHAQKRRLEDCGVVFCTVDISPSRDSFTQWLYQEVENKTAVQVSHVKVLAPRHYLIVLHSMEARDAVLVGGPYYLRKRMIYTTPWEPGFDTHKVLAKKMAVWLDLLNVDPMMEGVEPTLLGSMGSVLQVAGVLEKARRQIC</sequence>
<evidence type="ECO:0000313" key="3">
    <source>
        <dbReference type="EMBL" id="KAL3677087.1"/>
    </source>
</evidence>
<accession>A0ABD3GD22</accession>
<organism evidence="3 4">
    <name type="scientific">Riccia sorocarpa</name>
    <dbReference type="NCBI Taxonomy" id="122646"/>
    <lineage>
        <taxon>Eukaryota</taxon>
        <taxon>Viridiplantae</taxon>
        <taxon>Streptophyta</taxon>
        <taxon>Embryophyta</taxon>
        <taxon>Marchantiophyta</taxon>
        <taxon>Marchantiopsida</taxon>
        <taxon>Marchantiidae</taxon>
        <taxon>Marchantiales</taxon>
        <taxon>Ricciaceae</taxon>
        <taxon>Riccia</taxon>
    </lineage>
</organism>
<dbReference type="AlphaFoldDB" id="A0ABD3GD22"/>
<dbReference type="Proteomes" id="UP001633002">
    <property type="component" value="Unassembled WGS sequence"/>
</dbReference>
<feature type="compositionally biased region" description="Basic and acidic residues" evidence="1">
    <location>
        <begin position="512"/>
        <end position="535"/>
    </location>
</feature>
<proteinExistence type="predicted"/>
<feature type="region of interest" description="Disordered" evidence="1">
    <location>
        <begin position="163"/>
        <end position="222"/>
    </location>
</feature>
<dbReference type="Pfam" id="PF14111">
    <property type="entry name" value="DUF4283"/>
    <property type="match status" value="1"/>
</dbReference>
<feature type="domain" description="DUF4283" evidence="2">
    <location>
        <begin position="591"/>
        <end position="677"/>
    </location>
</feature>
<dbReference type="InterPro" id="IPR025558">
    <property type="entry name" value="DUF4283"/>
</dbReference>
<evidence type="ECO:0000256" key="1">
    <source>
        <dbReference type="SAM" id="MobiDB-lite"/>
    </source>
</evidence>
<feature type="compositionally biased region" description="Polar residues" evidence="1">
    <location>
        <begin position="448"/>
        <end position="466"/>
    </location>
</feature>
<feature type="region of interest" description="Disordered" evidence="1">
    <location>
        <begin position="406"/>
        <end position="535"/>
    </location>
</feature>
<dbReference type="EMBL" id="JBJQOH010000008">
    <property type="protein sequence ID" value="KAL3677087.1"/>
    <property type="molecule type" value="Genomic_DNA"/>
</dbReference>
<evidence type="ECO:0000259" key="2">
    <source>
        <dbReference type="Pfam" id="PF14111"/>
    </source>
</evidence>
<reference evidence="3 4" key="1">
    <citation type="submission" date="2024-09" db="EMBL/GenBank/DDBJ databases">
        <title>Chromosome-scale assembly of Riccia sorocarpa.</title>
        <authorList>
            <person name="Paukszto L."/>
        </authorList>
    </citation>
    <scope>NUCLEOTIDE SEQUENCE [LARGE SCALE GENOMIC DNA]</scope>
    <source>
        <strain evidence="3">LP-2024</strain>
        <tissue evidence="3">Aerial parts of the thallus</tissue>
    </source>
</reference>